<comment type="caution">
    <text evidence="1">The sequence shown here is derived from an EMBL/GenBank/DDBJ whole genome shotgun (WGS) entry which is preliminary data.</text>
</comment>
<sequence length="196" mass="20735">MSTLSKLAADIEAESKSANIRPLASVVGEPQLVEPFAAETGSSGKGANKAQINLRTTTEAKLATQDTTSFQTWQTRMKLFLLSTGDDNGSNSEIRVTAGIQGYPIAKASIDLPKNSSWTIENDGLGHELAHQVRNVVGALLLTFGGYVDGTDSIGSNGILFIGIDFTKPEWIRYADGGACYMTSKNSGDAGYVAVI</sequence>
<proteinExistence type="predicted"/>
<gene>
    <name evidence="1" type="ORF">EK21DRAFT_89142</name>
</gene>
<dbReference type="Proteomes" id="UP000799777">
    <property type="component" value="Unassembled WGS sequence"/>
</dbReference>
<dbReference type="OrthoDB" id="5415471at2759"/>
<organism evidence="1 2">
    <name type="scientific">Setomelanomma holmii</name>
    <dbReference type="NCBI Taxonomy" id="210430"/>
    <lineage>
        <taxon>Eukaryota</taxon>
        <taxon>Fungi</taxon>
        <taxon>Dikarya</taxon>
        <taxon>Ascomycota</taxon>
        <taxon>Pezizomycotina</taxon>
        <taxon>Dothideomycetes</taxon>
        <taxon>Pleosporomycetidae</taxon>
        <taxon>Pleosporales</taxon>
        <taxon>Pleosporineae</taxon>
        <taxon>Phaeosphaeriaceae</taxon>
        <taxon>Setomelanomma</taxon>
    </lineage>
</organism>
<dbReference type="EMBL" id="ML978192">
    <property type="protein sequence ID" value="KAF2030262.1"/>
    <property type="molecule type" value="Genomic_DNA"/>
</dbReference>
<evidence type="ECO:0000313" key="2">
    <source>
        <dbReference type="Proteomes" id="UP000799777"/>
    </source>
</evidence>
<reference evidence="1" key="1">
    <citation type="journal article" date="2020" name="Stud. Mycol.">
        <title>101 Dothideomycetes genomes: a test case for predicting lifestyles and emergence of pathogens.</title>
        <authorList>
            <person name="Haridas S."/>
            <person name="Albert R."/>
            <person name="Binder M."/>
            <person name="Bloem J."/>
            <person name="Labutti K."/>
            <person name="Salamov A."/>
            <person name="Andreopoulos B."/>
            <person name="Baker S."/>
            <person name="Barry K."/>
            <person name="Bills G."/>
            <person name="Bluhm B."/>
            <person name="Cannon C."/>
            <person name="Castanera R."/>
            <person name="Culley D."/>
            <person name="Daum C."/>
            <person name="Ezra D."/>
            <person name="Gonzalez J."/>
            <person name="Henrissat B."/>
            <person name="Kuo A."/>
            <person name="Liang C."/>
            <person name="Lipzen A."/>
            <person name="Lutzoni F."/>
            <person name="Magnuson J."/>
            <person name="Mondo S."/>
            <person name="Nolan M."/>
            <person name="Ohm R."/>
            <person name="Pangilinan J."/>
            <person name="Park H.-J."/>
            <person name="Ramirez L."/>
            <person name="Alfaro M."/>
            <person name="Sun H."/>
            <person name="Tritt A."/>
            <person name="Yoshinaga Y."/>
            <person name="Zwiers L.-H."/>
            <person name="Turgeon B."/>
            <person name="Goodwin S."/>
            <person name="Spatafora J."/>
            <person name="Crous P."/>
            <person name="Grigoriev I."/>
        </authorList>
    </citation>
    <scope>NUCLEOTIDE SEQUENCE</scope>
    <source>
        <strain evidence="1">CBS 110217</strain>
    </source>
</reference>
<keyword evidence="2" id="KW-1185">Reference proteome</keyword>
<evidence type="ECO:0000313" key="1">
    <source>
        <dbReference type="EMBL" id="KAF2030262.1"/>
    </source>
</evidence>
<dbReference type="AlphaFoldDB" id="A0A9P4HBA9"/>
<protein>
    <submittedName>
        <fullName evidence="1">Uncharacterized protein</fullName>
    </submittedName>
</protein>
<accession>A0A9P4HBA9</accession>
<name>A0A9P4HBA9_9PLEO</name>